<gene>
    <name evidence="4" type="ORF">SAMN02746098_04244</name>
</gene>
<dbReference type="AlphaFoldDB" id="A0A1M6BV20"/>
<comment type="similarity">
    <text evidence="1">Belongs to the nitroreductase family.</text>
</comment>
<dbReference type="PANTHER" id="PTHR43673">
    <property type="entry name" value="NAD(P)H NITROREDUCTASE YDGI-RELATED"/>
    <property type="match status" value="1"/>
</dbReference>
<accession>A0A1M6BV20</accession>
<proteinExistence type="inferred from homology"/>
<dbReference type="Proteomes" id="UP000183954">
    <property type="component" value="Unassembled WGS sequence"/>
</dbReference>
<evidence type="ECO:0000259" key="3">
    <source>
        <dbReference type="Pfam" id="PF00881"/>
    </source>
</evidence>
<dbReference type="Gene3D" id="3.40.109.10">
    <property type="entry name" value="NADH Oxidase"/>
    <property type="match status" value="1"/>
</dbReference>
<dbReference type="STRING" id="1121420.SAMN02746098_04244"/>
<dbReference type="InterPro" id="IPR029479">
    <property type="entry name" value="Nitroreductase"/>
</dbReference>
<protein>
    <submittedName>
        <fullName evidence="4">Nitroreductase</fullName>
    </submittedName>
</protein>
<reference evidence="5" key="1">
    <citation type="submission" date="2016-11" db="EMBL/GenBank/DDBJ databases">
        <authorList>
            <person name="Varghese N."/>
            <person name="Submissions S."/>
        </authorList>
    </citation>
    <scope>NUCLEOTIDE SEQUENCE [LARGE SCALE GENOMIC DNA]</scope>
    <source>
        <strain evidence="5">DSM 15449</strain>
    </source>
</reference>
<keyword evidence="2" id="KW-0560">Oxidoreductase</keyword>
<feature type="domain" description="Nitroreductase" evidence="3">
    <location>
        <begin position="7"/>
        <end position="150"/>
    </location>
</feature>
<keyword evidence="5" id="KW-1185">Reference proteome</keyword>
<sequence length="190" mass="21604">MIRELIEKNRTYRRFYQDIEVTCETLKDLVDLARLSSTGGNLQALKYIISQTPEINNRIFKTLKWAGYFKDWDGPQEGEQPSAYVVVLHDQRISKGFFWDHGIAVQSILLGAVEKGLGGCQFNSIDRVALAQELDLPNHFAILTVIALGKPKEVVVIDKLGESGDIKYWRDQQGIHHVPKRALEDIIINL</sequence>
<dbReference type="Pfam" id="PF00881">
    <property type="entry name" value="Nitroreductase"/>
    <property type="match status" value="1"/>
</dbReference>
<dbReference type="OrthoDB" id="9804207at2"/>
<organism evidence="4 5">
    <name type="scientific">Desulfosporosinus lacus DSM 15449</name>
    <dbReference type="NCBI Taxonomy" id="1121420"/>
    <lineage>
        <taxon>Bacteria</taxon>
        <taxon>Bacillati</taxon>
        <taxon>Bacillota</taxon>
        <taxon>Clostridia</taxon>
        <taxon>Eubacteriales</taxon>
        <taxon>Desulfitobacteriaceae</taxon>
        <taxon>Desulfosporosinus</taxon>
    </lineage>
</organism>
<dbReference type="SUPFAM" id="SSF55469">
    <property type="entry name" value="FMN-dependent nitroreductase-like"/>
    <property type="match status" value="1"/>
</dbReference>
<dbReference type="EMBL" id="FQXJ01000019">
    <property type="protein sequence ID" value="SHI52589.1"/>
    <property type="molecule type" value="Genomic_DNA"/>
</dbReference>
<dbReference type="GO" id="GO:0016491">
    <property type="term" value="F:oxidoreductase activity"/>
    <property type="evidence" value="ECO:0007669"/>
    <property type="project" value="UniProtKB-KW"/>
</dbReference>
<evidence type="ECO:0000256" key="2">
    <source>
        <dbReference type="ARBA" id="ARBA00023002"/>
    </source>
</evidence>
<dbReference type="InterPro" id="IPR000415">
    <property type="entry name" value="Nitroreductase-like"/>
</dbReference>
<dbReference type="PANTHER" id="PTHR43673:SF10">
    <property type="entry name" value="NADH DEHYDROGENASE_NAD(P)H NITROREDUCTASE XCC3605-RELATED"/>
    <property type="match status" value="1"/>
</dbReference>
<dbReference type="Gene3D" id="2.20.180.10">
    <property type="entry name" value="putative fmn-dependent nitroreductase like domains"/>
    <property type="match status" value="1"/>
</dbReference>
<dbReference type="RefSeq" id="WP_073031953.1">
    <property type="nucleotide sequence ID" value="NZ_FQXJ01000019.1"/>
</dbReference>
<evidence type="ECO:0000313" key="5">
    <source>
        <dbReference type="Proteomes" id="UP000183954"/>
    </source>
</evidence>
<dbReference type="CDD" id="cd02062">
    <property type="entry name" value="Nitro_FMN_reductase"/>
    <property type="match status" value="1"/>
</dbReference>
<name>A0A1M6BV20_9FIRM</name>
<evidence type="ECO:0000256" key="1">
    <source>
        <dbReference type="ARBA" id="ARBA00007118"/>
    </source>
</evidence>
<dbReference type="InterPro" id="IPR023312">
    <property type="entry name" value="Put_nitroreductase_C_bac"/>
</dbReference>
<evidence type="ECO:0000313" key="4">
    <source>
        <dbReference type="EMBL" id="SHI52589.1"/>
    </source>
</evidence>